<evidence type="ECO:0000256" key="7">
    <source>
        <dbReference type="ARBA" id="ARBA00022777"/>
    </source>
</evidence>
<name>A0A316EFY1_9BACT</name>
<dbReference type="SMART" id="SM00387">
    <property type="entry name" value="HATPase_c"/>
    <property type="match status" value="1"/>
</dbReference>
<organism evidence="14 15">
    <name type="scientific">Arcicella aurantiaca</name>
    <dbReference type="NCBI Taxonomy" id="591202"/>
    <lineage>
        <taxon>Bacteria</taxon>
        <taxon>Pseudomonadati</taxon>
        <taxon>Bacteroidota</taxon>
        <taxon>Cytophagia</taxon>
        <taxon>Cytophagales</taxon>
        <taxon>Flectobacillaceae</taxon>
        <taxon>Arcicella</taxon>
    </lineage>
</organism>
<keyword evidence="5" id="KW-0808">Transferase</keyword>
<dbReference type="InterPro" id="IPR005467">
    <property type="entry name" value="His_kinase_dom"/>
</dbReference>
<dbReference type="PROSITE" id="PS50885">
    <property type="entry name" value="HAMP"/>
    <property type="match status" value="1"/>
</dbReference>
<dbReference type="Gene3D" id="1.10.287.130">
    <property type="match status" value="1"/>
</dbReference>
<dbReference type="CDD" id="cd00082">
    <property type="entry name" value="HisKA"/>
    <property type="match status" value="1"/>
</dbReference>
<dbReference type="Gene3D" id="3.30.565.10">
    <property type="entry name" value="Histidine kinase-like ATPase, C-terminal domain"/>
    <property type="match status" value="1"/>
</dbReference>
<dbReference type="EMBL" id="QGGO01000022">
    <property type="protein sequence ID" value="PWK21850.1"/>
    <property type="molecule type" value="Genomic_DNA"/>
</dbReference>
<evidence type="ECO:0000313" key="14">
    <source>
        <dbReference type="EMBL" id="PWK21850.1"/>
    </source>
</evidence>
<dbReference type="GO" id="GO:0005886">
    <property type="term" value="C:plasma membrane"/>
    <property type="evidence" value="ECO:0007669"/>
    <property type="project" value="TreeGrafter"/>
</dbReference>
<dbReference type="SMART" id="SM00388">
    <property type="entry name" value="HisKA"/>
    <property type="match status" value="1"/>
</dbReference>
<feature type="domain" description="Histidine kinase" evidence="12">
    <location>
        <begin position="238"/>
        <end position="451"/>
    </location>
</feature>
<dbReference type="InterPro" id="IPR003660">
    <property type="entry name" value="HAMP_dom"/>
</dbReference>
<dbReference type="FunFam" id="1.10.287.130:FF:000001">
    <property type="entry name" value="Two-component sensor histidine kinase"/>
    <property type="match status" value="1"/>
</dbReference>
<dbReference type="RefSeq" id="WP_109744251.1">
    <property type="nucleotide sequence ID" value="NZ_QGGO01000022.1"/>
</dbReference>
<comment type="catalytic activity">
    <reaction evidence="1">
        <text>ATP + protein L-histidine = ADP + protein N-phospho-L-histidine.</text>
        <dbReference type="EC" id="2.7.13.3"/>
    </reaction>
</comment>
<evidence type="ECO:0000256" key="10">
    <source>
        <dbReference type="ARBA" id="ARBA00023136"/>
    </source>
</evidence>
<evidence type="ECO:0000256" key="3">
    <source>
        <dbReference type="ARBA" id="ARBA00012438"/>
    </source>
</evidence>
<dbReference type="PROSITE" id="PS50109">
    <property type="entry name" value="HIS_KIN"/>
    <property type="match status" value="1"/>
</dbReference>
<evidence type="ECO:0000256" key="8">
    <source>
        <dbReference type="ARBA" id="ARBA00022989"/>
    </source>
</evidence>
<comment type="caution">
    <text evidence="14">The sequence shown here is derived from an EMBL/GenBank/DDBJ whole genome shotgun (WGS) entry which is preliminary data.</text>
</comment>
<protein>
    <recommendedName>
        <fullName evidence="3">histidine kinase</fullName>
        <ecNumber evidence="3">2.7.13.3</ecNumber>
    </recommendedName>
</protein>
<evidence type="ECO:0000256" key="1">
    <source>
        <dbReference type="ARBA" id="ARBA00000085"/>
    </source>
</evidence>
<keyword evidence="6 11" id="KW-0812">Transmembrane</keyword>
<dbReference type="EC" id="2.7.13.3" evidence="3"/>
<dbReference type="Proteomes" id="UP000245489">
    <property type="component" value="Unassembled WGS sequence"/>
</dbReference>
<comment type="subcellular location">
    <subcellularLocation>
        <location evidence="2">Membrane</location>
    </subcellularLocation>
</comment>
<dbReference type="Pfam" id="PF00512">
    <property type="entry name" value="HisKA"/>
    <property type="match status" value="1"/>
</dbReference>
<proteinExistence type="predicted"/>
<feature type="transmembrane region" description="Helical" evidence="11">
    <location>
        <begin position="153"/>
        <end position="176"/>
    </location>
</feature>
<evidence type="ECO:0000256" key="9">
    <source>
        <dbReference type="ARBA" id="ARBA00023012"/>
    </source>
</evidence>
<dbReference type="PANTHER" id="PTHR45436">
    <property type="entry name" value="SENSOR HISTIDINE KINASE YKOH"/>
    <property type="match status" value="1"/>
</dbReference>
<keyword evidence="15" id="KW-1185">Reference proteome</keyword>
<evidence type="ECO:0000256" key="2">
    <source>
        <dbReference type="ARBA" id="ARBA00004370"/>
    </source>
</evidence>
<keyword evidence="9" id="KW-0902">Two-component regulatory system</keyword>
<evidence type="ECO:0000256" key="5">
    <source>
        <dbReference type="ARBA" id="ARBA00022679"/>
    </source>
</evidence>
<dbReference type="InterPro" id="IPR036097">
    <property type="entry name" value="HisK_dim/P_sf"/>
</dbReference>
<dbReference type="Pfam" id="PF00672">
    <property type="entry name" value="HAMP"/>
    <property type="match status" value="1"/>
</dbReference>
<sequence>MTIRTRITLLFLGIVSTLLLIFCVVIYLEGEFHRQKEFETRLREEARTSAEILFGKDEISPDLLKLLDKNQMTVLTQEEIVIYNNKNKIVYESGTDYLTIELATLVQIRQEKELSFQKKDREVFGMVFNNGKEELVIVASALDKYGLSEQRNLGLTLAFGGLLMLLIVSYVGWFFAGRALKPIQNIIKKVDSIGASQLNLRLDEGNKTDEIAQLSQRFNRMLDRIEKAFKLQRSFVAHASHELRTPLTAITGQIQVSLLAEDDPQELKMMIQSVLDDVQQLNRLTNNLLEMTSIDSDDAQIKFSLVNVAELVWQVREVLLKKSPHYQIVTELDENPDLLPEVKANEALLYTVLLNLIENGVKFSPKNRVDIRFQITQKELILSFHNDGAVIPEKELGLIFEPFRRGSNARNIKGHGVGLSLTQKIAKLHNGNVLVQSTENEGTIFTLKLPR</sequence>
<dbReference type="PRINTS" id="PR00344">
    <property type="entry name" value="BCTRLSENSOR"/>
</dbReference>
<dbReference type="GO" id="GO:0000155">
    <property type="term" value="F:phosphorelay sensor kinase activity"/>
    <property type="evidence" value="ECO:0007669"/>
    <property type="project" value="InterPro"/>
</dbReference>
<gene>
    <name evidence="14" type="ORF">LV89_03563</name>
</gene>
<evidence type="ECO:0000256" key="4">
    <source>
        <dbReference type="ARBA" id="ARBA00022553"/>
    </source>
</evidence>
<dbReference type="AlphaFoldDB" id="A0A316EFY1"/>
<evidence type="ECO:0000256" key="6">
    <source>
        <dbReference type="ARBA" id="ARBA00022692"/>
    </source>
</evidence>
<evidence type="ECO:0000259" key="13">
    <source>
        <dbReference type="PROSITE" id="PS50885"/>
    </source>
</evidence>
<reference evidence="14 15" key="1">
    <citation type="submission" date="2018-05" db="EMBL/GenBank/DDBJ databases">
        <title>Genomic Encyclopedia of Archaeal and Bacterial Type Strains, Phase II (KMG-II): from individual species to whole genera.</title>
        <authorList>
            <person name="Goeker M."/>
        </authorList>
    </citation>
    <scope>NUCLEOTIDE SEQUENCE [LARGE SCALE GENOMIC DNA]</scope>
    <source>
        <strain evidence="14 15">DSM 22214</strain>
    </source>
</reference>
<dbReference type="Gene3D" id="6.10.340.10">
    <property type="match status" value="1"/>
</dbReference>
<keyword evidence="4" id="KW-0597">Phosphoprotein</keyword>
<dbReference type="PANTHER" id="PTHR45436:SF5">
    <property type="entry name" value="SENSOR HISTIDINE KINASE TRCS"/>
    <property type="match status" value="1"/>
</dbReference>
<evidence type="ECO:0000259" key="12">
    <source>
        <dbReference type="PROSITE" id="PS50109"/>
    </source>
</evidence>
<feature type="domain" description="HAMP" evidence="13">
    <location>
        <begin position="177"/>
        <end position="230"/>
    </location>
</feature>
<dbReference type="SUPFAM" id="SSF158472">
    <property type="entry name" value="HAMP domain-like"/>
    <property type="match status" value="1"/>
</dbReference>
<dbReference type="CDD" id="cd06225">
    <property type="entry name" value="HAMP"/>
    <property type="match status" value="1"/>
</dbReference>
<evidence type="ECO:0000313" key="15">
    <source>
        <dbReference type="Proteomes" id="UP000245489"/>
    </source>
</evidence>
<feature type="transmembrane region" description="Helical" evidence="11">
    <location>
        <begin position="6"/>
        <end position="28"/>
    </location>
</feature>
<dbReference type="InterPro" id="IPR050428">
    <property type="entry name" value="TCS_sensor_his_kinase"/>
</dbReference>
<dbReference type="SUPFAM" id="SSF47384">
    <property type="entry name" value="Homodimeric domain of signal transducing histidine kinase"/>
    <property type="match status" value="1"/>
</dbReference>
<dbReference type="Pfam" id="PF02518">
    <property type="entry name" value="HATPase_c"/>
    <property type="match status" value="1"/>
</dbReference>
<accession>A0A316EFY1</accession>
<dbReference type="SUPFAM" id="SSF55874">
    <property type="entry name" value="ATPase domain of HSP90 chaperone/DNA topoisomerase II/histidine kinase"/>
    <property type="match status" value="1"/>
</dbReference>
<dbReference type="OrthoDB" id="594725at2"/>
<dbReference type="InterPro" id="IPR036890">
    <property type="entry name" value="HATPase_C_sf"/>
</dbReference>
<dbReference type="InterPro" id="IPR004358">
    <property type="entry name" value="Sig_transdc_His_kin-like_C"/>
</dbReference>
<keyword evidence="10 11" id="KW-0472">Membrane</keyword>
<dbReference type="InterPro" id="IPR003661">
    <property type="entry name" value="HisK_dim/P_dom"/>
</dbReference>
<dbReference type="InterPro" id="IPR003594">
    <property type="entry name" value="HATPase_dom"/>
</dbReference>
<keyword evidence="8 11" id="KW-1133">Transmembrane helix</keyword>
<dbReference type="SMART" id="SM00304">
    <property type="entry name" value="HAMP"/>
    <property type="match status" value="1"/>
</dbReference>
<keyword evidence="7" id="KW-0418">Kinase</keyword>
<evidence type="ECO:0000256" key="11">
    <source>
        <dbReference type="SAM" id="Phobius"/>
    </source>
</evidence>